<dbReference type="GO" id="GO:0006508">
    <property type="term" value="P:proteolysis"/>
    <property type="evidence" value="ECO:0007669"/>
    <property type="project" value="UniProtKB-KW"/>
</dbReference>
<dbReference type="SUPFAM" id="SSF52743">
    <property type="entry name" value="Subtilisin-like"/>
    <property type="match status" value="1"/>
</dbReference>
<dbReference type="InterPro" id="IPR036852">
    <property type="entry name" value="Peptidase_S8/S53_dom_sf"/>
</dbReference>
<reference evidence="6 7" key="1">
    <citation type="submission" date="2016-10" db="EMBL/GenBank/DDBJ databases">
        <authorList>
            <person name="de Groot N.N."/>
        </authorList>
    </citation>
    <scope>NUCLEOTIDE SEQUENCE [LARGE SCALE GENOMIC DNA]</scope>
    <source>
        <strain evidence="6 7">DSM 17890</strain>
    </source>
</reference>
<evidence type="ECO:0000256" key="4">
    <source>
        <dbReference type="SAM" id="MobiDB-lite"/>
    </source>
</evidence>
<dbReference type="PROSITE" id="PS00138">
    <property type="entry name" value="SUBTILASE_SER"/>
    <property type="match status" value="1"/>
</dbReference>
<dbReference type="AlphaFoldDB" id="A0A1H3EPI7"/>
<evidence type="ECO:0000256" key="1">
    <source>
        <dbReference type="ARBA" id="ARBA00022670"/>
    </source>
</evidence>
<keyword evidence="3" id="KW-0720">Serine protease</keyword>
<feature type="region of interest" description="Disordered" evidence="4">
    <location>
        <begin position="294"/>
        <end position="318"/>
    </location>
</feature>
<dbReference type="OrthoDB" id="9790784at2"/>
<name>A0A1H3EPI7_9RHOB</name>
<dbReference type="EMBL" id="FNMZ01000010">
    <property type="protein sequence ID" value="SDX80631.1"/>
    <property type="molecule type" value="Genomic_DNA"/>
</dbReference>
<organism evidence="6 7">
    <name type="scientific">Albimonas donghaensis</name>
    <dbReference type="NCBI Taxonomy" id="356660"/>
    <lineage>
        <taxon>Bacteria</taxon>
        <taxon>Pseudomonadati</taxon>
        <taxon>Pseudomonadota</taxon>
        <taxon>Alphaproteobacteria</taxon>
        <taxon>Rhodobacterales</taxon>
        <taxon>Paracoccaceae</taxon>
        <taxon>Albimonas</taxon>
    </lineage>
</organism>
<feature type="domain" description="Peptidase S8/S53" evidence="5">
    <location>
        <begin position="111"/>
        <end position="332"/>
    </location>
</feature>
<dbReference type="InterPro" id="IPR023828">
    <property type="entry name" value="Peptidase_S8_Ser-AS"/>
</dbReference>
<dbReference type="STRING" id="356660.SAMN05444336_110128"/>
<dbReference type="InterPro" id="IPR000209">
    <property type="entry name" value="Peptidase_S8/S53_dom"/>
</dbReference>
<proteinExistence type="predicted"/>
<evidence type="ECO:0000256" key="3">
    <source>
        <dbReference type="ARBA" id="ARBA00022825"/>
    </source>
</evidence>
<protein>
    <recommendedName>
        <fullName evidence="5">Peptidase S8/S53 domain-containing protein</fullName>
    </recommendedName>
</protein>
<gene>
    <name evidence="6" type="ORF">SAMN05444336_110128</name>
</gene>
<dbReference type="Gene3D" id="3.40.50.200">
    <property type="entry name" value="Peptidase S8/S53 domain"/>
    <property type="match status" value="1"/>
</dbReference>
<keyword evidence="7" id="KW-1185">Reference proteome</keyword>
<keyword evidence="1" id="KW-0645">Protease</keyword>
<accession>A0A1H3EPI7</accession>
<dbReference type="Pfam" id="PF00082">
    <property type="entry name" value="Peptidase_S8"/>
    <property type="match status" value="1"/>
</dbReference>
<dbReference type="RefSeq" id="WP_092684827.1">
    <property type="nucleotide sequence ID" value="NZ_FNMZ01000010.1"/>
</dbReference>
<dbReference type="CDD" id="cd00306">
    <property type="entry name" value="Peptidases_S8_S53"/>
    <property type="match status" value="1"/>
</dbReference>
<evidence type="ECO:0000256" key="2">
    <source>
        <dbReference type="ARBA" id="ARBA00022801"/>
    </source>
</evidence>
<evidence type="ECO:0000259" key="5">
    <source>
        <dbReference type="Pfam" id="PF00082"/>
    </source>
</evidence>
<evidence type="ECO:0000313" key="7">
    <source>
        <dbReference type="Proteomes" id="UP000199118"/>
    </source>
</evidence>
<keyword evidence="2" id="KW-0378">Hydrolase</keyword>
<dbReference type="GO" id="GO:0004252">
    <property type="term" value="F:serine-type endopeptidase activity"/>
    <property type="evidence" value="ECO:0007669"/>
    <property type="project" value="InterPro"/>
</dbReference>
<sequence>MSDLIRRLPTPDRGSYAQALNLLAVAEGPDGGPPGHAIIAHIDSGVAPHEGIGWPPGTPAPAWLLLSRGRNFVDGPCDQFPPPPPGIDATAVCGMERTASPQAGLIEYPDHGVKTLSALCGPIGAPLQGAAPGVRVIPYRVSNGPLFYEAEGDIAGPAMQSRATERLGWAIEHALAQDPQPGVMSISMGNPGFAGIFEPIRAMLGGEMGMAPNVAPAVNRTYEAGVILCCAAGQVIDGVIFPARWDRTIGVSGYDIQGTGGQCRHYPPGGYRDRDAERWVDIHAQAMRINRAGFDMRTTPPRPDWAEDTEEDEPSGTSYATPQVAAAAALWRTWHAAELERLFGAPDARWKIVEAFRWALKDSAAEMQADMTPARDGRRWKPIPTLDIPALLTRAPSAAPTLEKRPPAG</sequence>
<evidence type="ECO:0000313" key="6">
    <source>
        <dbReference type="EMBL" id="SDX80631.1"/>
    </source>
</evidence>
<dbReference type="Proteomes" id="UP000199118">
    <property type="component" value="Unassembled WGS sequence"/>
</dbReference>